<dbReference type="GO" id="GO:0006270">
    <property type="term" value="P:DNA replication initiation"/>
    <property type="evidence" value="ECO:0007669"/>
    <property type="project" value="TreeGrafter"/>
</dbReference>
<comment type="similarity">
    <text evidence="2 7">Belongs to the ORC1 family.</text>
</comment>
<protein>
    <recommendedName>
        <fullName evidence="7">Origin recognition complex subunit 1</fullName>
    </recommendedName>
</protein>
<dbReference type="Pfam" id="PF17872">
    <property type="entry name" value="AAA_lid_10"/>
    <property type="match status" value="1"/>
</dbReference>
<sequence>MSSTPRTPRRACRELTMARIIACLDTPGGLEFSQNPNNIVCPKLDSRLRPRRATCLASLNSPVKKLSELHLATPVKNPKKGKKVIVSSSHCSSESDDSSDETSSSLSELTSTESDSSDSSDVYDRQRFRIRNRSTKSSLKTPATNDKRSISTGPRKRTLSQMPRSSTFLNFGSNNSEYGWLPGREQEFESIYTFVSNKLSLNSGGCMYISGIPGTGKTASVQAVLSTMHKLVADKTLGYQIPAFQVIYVNGMRVNDPKQIYVQIYEQLTGGIITTPKCAADLLEKEFCHNGIRKISQREDANKPVILVIDELDLLCTRRQDILYSLFDWPTRQNRRCALIVLAIANTMDLPERLLHPRVASRLGFTRLTFTPYSHEQLAQIVRHRLSSLSDSFQPKALELAARKVAAVSGDVRRALDICKRAAEIALSTATDKSNKEIDIYHINAALKEMFTTPKSEAILACSLYEKLFLRAVIAEFQARSTEEARLDRCIRQMSALCRLEGVPCPTTSEVFAICASLGAHKLLLTERSRCDIAMLVRLNCTKSEVLYCLNQQGGNT</sequence>
<reference evidence="10" key="1">
    <citation type="submission" date="2022-06" db="EMBL/GenBank/DDBJ databases">
        <authorList>
            <person name="Berger JAMES D."/>
            <person name="Berger JAMES D."/>
        </authorList>
    </citation>
    <scope>NUCLEOTIDE SEQUENCE [LARGE SCALE GENOMIC DNA]</scope>
</reference>
<dbReference type="Proteomes" id="UP000050795">
    <property type="component" value="Unassembled WGS sequence"/>
</dbReference>
<dbReference type="InterPro" id="IPR003959">
    <property type="entry name" value="ATPase_AAA_core"/>
</dbReference>
<comment type="subcellular location">
    <subcellularLocation>
        <location evidence="1 7">Nucleus</location>
    </subcellularLocation>
</comment>
<reference evidence="11" key="2">
    <citation type="submission" date="2023-11" db="UniProtKB">
        <authorList>
            <consortium name="WormBaseParasite"/>
        </authorList>
    </citation>
    <scope>IDENTIFICATION</scope>
</reference>
<dbReference type="Gene3D" id="1.10.8.60">
    <property type="match status" value="1"/>
</dbReference>
<evidence type="ECO:0000256" key="6">
    <source>
        <dbReference type="ARBA" id="ARBA00023242"/>
    </source>
</evidence>
<dbReference type="InterPro" id="IPR003593">
    <property type="entry name" value="AAA+_ATPase"/>
</dbReference>
<keyword evidence="7" id="KW-0547">Nucleotide-binding</keyword>
<dbReference type="InterPro" id="IPR027417">
    <property type="entry name" value="P-loop_NTPase"/>
</dbReference>
<keyword evidence="5 7" id="KW-0238">DNA-binding</keyword>
<evidence type="ECO:0000313" key="10">
    <source>
        <dbReference type="Proteomes" id="UP000050795"/>
    </source>
</evidence>
<dbReference type="GO" id="GO:0016887">
    <property type="term" value="F:ATP hydrolysis activity"/>
    <property type="evidence" value="ECO:0007669"/>
    <property type="project" value="InterPro"/>
</dbReference>
<dbReference type="PANTHER" id="PTHR10763">
    <property type="entry name" value="CELL DIVISION CONTROL PROTEIN 6-RELATED"/>
    <property type="match status" value="1"/>
</dbReference>
<evidence type="ECO:0000256" key="1">
    <source>
        <dbReference type="ARBA" id="ARBA00004123"/>
    </source>
</evidence>
<keyword evidence="7" id="KW-0067">ATP-binding</keyword>
<proteinExistence type="inferred from homology"/>
<evidence type="ECO:0000256" key="8">
    <source>
        <dbReference type="SAM" id="MobiDB-lite"/>
    </source>
</evidence>
<keyword evidence="4" id="KW-0479">Metal-binding</keyword>
<dbReference type="GO" id="GO:0046872">
    <property type="term" value="F:metal ion binding"/>
    <property type="evidence" value="ECO:0007669"/>
    <property type="project" value="UniProtKB-KW"/>
</dbReference>
<dbReference type="PANTHER" id="PTHR10763:SF23">
    <property type="entry name" value="ORIGIN RECOGNITION COMPLEX SUBUNIT 1"/>
    <property type="match status" value="1"/>
</dbReference>
<keyword evidence="3 7" id="KW-0235">DNA replication</keyword>
<dbReference type="SMART" id="SM00382">
    <property type="entry name" value="AAA"/>
    <property type="match status" value="1"/>
</dbReference>
<dbReference type="Gene3D" id="3.40.50.300">
    <property type="entry name" value="P-loop containing nucleotide triphosphate hydrolases"/>
    <property type="match status" value="1"/>
</dbReference>
<dbReference type="SUPFAM" id="SSF52540">
    <property type="entry name" value="P-loop containing nucleoside triphosphate hydrolases"/>
    <property type="match status" value="1"/>
</dbReference>
<dbReference type="InterPro" id="IPR041083">
    <property type="entry name" value="AAA_lid_10"/>
</dbReference>
<keyword evidence="10" id="KW-1185">Reference proteome</keyword>
<dbReference type="AlphaFoldDB" id="A0AA85KEF7"/>
<evidence type="ECO:0000256" key="5">
    <source>
        <dbReference type="ARBA" id="ARBA00023125"/>
    </source>
</evidence>
<evidence type="ECO:0000313" key="11">
    <source>
        <dbReference type="WBParaSite" id="TREG1_82540.1"/>
    </source>
</evidence>
<dbReference type="InterPro" id="IPR050311">
    <property type="entry name" value="ORC1/CDC6"/>
</dbReference>
<dbReference type="GO" id="GO:0005524">
    <property type="term" value="F:ATP binding"/>
    <property type="evidence" value="ECO:0007669"/>
    <property type="project" value="UniProtKB-KW"/>
</dbReference>
<dbReference type="InterPro" id="IPR015163">
    <property type="entry name" value="Cdc6_C"/>
</dbReference>
<evidence type="ECO:0000256" key="4">
    <source>
        <dbReference type="ARBA" id="ARBA00022723"/>
    </source>
</evidence>
<dbReference type="CDD" id="cd00009">
    <property type="entry name" value="AAA"/>
    <property type="match status" value="1"/>
</dbReference>
<feature type="compositionally biased region" description="Low complexity" evidence="8">
    <location>
        <begin position="101"/>
        <end position="120"/>
    </location>
</feature>
<dbReference type="GO" id="GO:0003688">
    <property type="term" value="F:DNA replication origin binding"/>
    <property type="evidence" value="ECO:0007669"/>
    <property type="project" value="TreeGrafter"/>
</dbReference>
<evidence type="ECO:0000259" key="9">
    <source>
        <dbReference type="SMART" id="SM00382"/>
    </source>
</evidence>
<organism evidence="10 11">
    <name type="scientific">Trichobilharzia regenti</name>
    <name type="common">Nasal bird schistosome</name>
    <dbReference type="NCBI Taxonomy" id="157069"/>
    <lineage>
        <taxon>Eukaryota</taxon>
        <taxon>Metazoa</taxon>
        <taxon>Spiralia</taxon>
        <taxon>Lophotrochozoa</taxon>
        <taxon>Platyhelminthes</taxon>
        <taxon>Trematoda</taxon>
        <taxon>Digenea</taxon>
        <taxon>Strigeidida</taxon>
        <taxon>Schistosomatoidea</taxon>
        <taxon>Schistosomatidae</taxon>
        <taxon>Trichobilharzia</taxon>
    </lineage>
</organism>
<accession>A0AA85KEF7</accession>
<dbReference type="CDD" id="cd08768">
    <property type="entry name" value="Cdc6_C"/>
    <property type="match status" value="1"/>
</dbReference>
<evidence type="ECO:0000256" key="2">
    <source>
        <dbReference type="ARBA" id="ARBA00008398"/>
    </source>
</evidence>
<comment type="subunit">
    <text evidence="7">ORC is composed of six subunits.</text>
</comment>
<dbReference type="GO" id="GO:0033314">
    <property type="term" value="P:mitotic DNA replication checkpoint signaling"/>
    <property type="evidence" value="ECO:0007669"/>
    <property type="project" value="TreeGrafter"/>
</dbReference>
<evidence type="ECO:0000256" key="3">
    <source>
        <dbReference type="ARBA" id="ARBA00022705"/>
    </source>
</evidence>
<feature type="compositionally biased region" description="Polar residues" evidence="8">
    <location>
        <begin position="135"/>
        <end position="144"/>
    </location>
</feature>
<feature type="region of interest" description="Disordered" evidence="8">
    <location>
        <begin position="77"/>
        <end position="166"/>
    </location>
</feature>
<name>A0AA85KEF7_TRIRE</name>
<dbReference type="Pfam" id="PF00004">
    <property type="entry name" value="AAA"/>
    <property type="match status" value="1"/>
</dbReference>
<keyword evidence="6 7" id="KW-0539">Nucleus</keyword>
<comment type="function">
    <text evidence="7">Component of the origin recognition complex (ORC) that binds origins of replication. DNA-binding is ATP-dependent, however specific DNA sequences that define origins of replication have not been identified so far. ORC is required to assemble the pre-replication complex necessary to initiate DNA replication.</text>
</comment>
<evidence type="ECO:0000256" key="7">
    <source>
        <dbReference type="RuleBase" id="RU365058"/>
    </source>
</evidence>
<dbReference type="WBParaSite" id="TREG1_82540.1">
    <property type="protein sequence ID" value="TREG1_82540.1"/>
    <property type="gene ID" value="TREG1_82540"/>
</dbReference>
<dbReference type="GO" id="GO:0005664">
    <property type="term" value="C:nuclear origin of replication recognition complex"/>
    <property type="evidence" value="ECO:0007669"/>
    <property type="project" value="TreeGrafter"/>
</dbReference>
<dbReference type="Pfam" id="PF09079">
    <property type="entry name" value="WHD_Cdc6"/>
    <property type="match status" value="1"/>
</dbReference>
<feature type="domain" description="AAA+ ATPase" evidence="9">
    <location>
        <begin position="203"/>
        <end position="369"/>
    </location>
</feature>